<dbReference type="EMBL" id="LN857008">
    <property type="protein sequence ID" value="CDP99350.1"/>
    <property type="molecule type" value="Genomic_DNA"/>
</dbReference>
<feature type="region of interest" description="Disordered" evidence="1">
    <location>
        <begin position="16"/>
        <end position="79"/>
    </location>
</feature>
<sequence>MELQFSEFHMKICSVHQGSPGGPAGSLGSGSSRLPGGPGKNEIYQATISPGGAGGPKLLDGILSGPSEPLGPQSPCDPGGPKLLDGIISGPGEPLGPRGPCDPGGPKLLDGIISGPDEPLDPSGPCDPGRPLIPLPRLYHHQFLNLMNRLCPGEMQKLKMKNEMEAISKMKNKVGVEELKEDGAKFRLGRFGAQFFAPVTNEPSDISSAGDDDDDDGDEEVESEDSEDEK</sequence>
<name>A0A0J9XZT4_BRUMA</name>
<feature type="compositionally biased region" description="Gly residues" evidence="1">
    <location>
        <begin position="19"/>
        <end position="28"/>
    </location>
</feature>
<gene>
    <name evidence="2 3" type="ORF">Bm10733</name>
    <name evidence="2" type="ORF">BM_Bm10733</name>
</gene>
<feature type="compositionally biased region" description="Acidic residues" evidence="1">
    <location>
        <begin position="210"/>
        <end position="230"/>
    </location>
</feature>
<protein>
    <submittedName>
        <fullName evidence="2">Bm10733</fullName>
    </submittedName>
</protein>
<reference evidence="2" key="1">
    <citation type="journal article" date="2007" name="Science">
        <title>Draft genome of the filarial nematode parasite Brugia malayi.</title>
        <authorList>
            <person name="Ghedin E."/>
            <person name="Wang S."/>
            <person name="Spiro D."/>
            <person name="Caler E."/>
            <person name="Zhao Q."/>
            <person name="Crabtree J."/>
            <person name="Allen J.E."/>
            <person name="Delcher A.L."/>
            <person name="Guiliano D.B."/>
            <person name="Miranda-Saavedra D."/>
            <person name="Angiuoli S.V."/>
            <person name="Creasy T."/>
            <person name="Amedeo P."/>
            <person name="Haas B."/>
            <person name="El-Sayed N.M."/>
            <person name="Wortman J.R."/>
            <person name="Feldblyum T."/>
            <person name="Tallon L."/>
            <person name="Schatz M."/>
            <person name="Shumway M."/>
            <person name="Koo H."/>
            <person name="Salzberg S.L."/>
            <person name="Schobel S."/>
            <person name="Pertea M."/>
            <person name="Pop M."/>
            <person name="White O."/>
            <person name="Barton G.J."/>
            <person name="Carlow C.K."/>
            <person name="Crawford M.J."/>
            <person name="Daub J."/>
            <person name="Dimmic M.W."/>
            <person name="Estes C.F."/>
            <person name="Foster J.M."/>
            <person name="Ganatra M."/>
            <person name="Gregory W.F."/>
            <person name="Johnson N.M."/>
            <person name="Jin J."/>
            <person name="Komuniecki R."/>
            <person name="Korf I."/>
            <person name="Kumar S."/>
            <person name="Laney S."/>
            <person name="Li B.W."/>
            <person name="Li W."/>
            <person name="Lindblom T.H."/>
            <person name="Lustigman S."/>
            <person name="Ma D."/>
            <person name="Maina C.V."/>
            <person name="Martin D.M."/>
            <person name="McCarter J.P."/>
            <person name="McReynolds L."/>
            <person name="Mitreva M."/>
            <person name="Nutman T.B."/>
            <person name="Parkinson J."/>
            <person name="Peregrin-Alvarez J.M."/>
            <person name="Poole C."/>
            <person name="Ren Q."/>
            <person name="Saunders L."/>
            <person name="Sluder A.E."/>
            <person name="Smith K."/>
            <person name="Stanke M."/>
            <person name="Unnasch T.R."/>
            <person name="Ware J."/>
            <person name="Wei A.D."/>
            <person name="Weil G."/>
            <person name="Williams D.J."/>
            <person name="Zhang Y."/>
            <person name="Williams S.A."/>
            <person name="Fraser-Liggett C."/>
            <person name="Slatko B."/>
            <person name="Blaxter M.L."/>
            <person name="Scott A.L."/>
        </authorList>
    </citation>
    <scope>NUCLEOTIDE SEQUENCE</scope>
    <source>
        <strain evidence="2">FR3</strain>
    </source>
</reference>
<evidence type="ECO:0000256" key="1">
    <source>
        <dbReference type="SAM" id="MobiDB-lite"/>
    </source>
</evidence>
<proteinExistence type="predicted"/>
<reference evidence="2" key="2">
    <citation type="submission" date="2012-12" db="EMBL/GenBank/DDBJ databases">
        <authorList>
            <person name="Gao Y.W."/>
            <person name="Fan S.T."/>
            <person name="Sun H.T."/>
            <person name="Wang Z."/>
            <person name="Gao X.L."/>
            <person name="Li Y.G."/>
            <person name="Wang T.C."/>
            <person name="Zhang K."/>
            <person name="Xu W.W."/>
            <person name="Yu Z.J."/>
            <person name="Xia X.Z."/>
        </authorList>
    </citation>
    <scope>NUCLEOTIDE SEQUENCE</scope>
    <source>
        <strain evidence="2">FR3</strain>
    </source>
</reference>
<evidence type="ECO:0000313" key="3">
    <source>
        <dbReference type="WormBase" id="Bm10733"/>
    </source>
</evidence>
<accession>A0A0J9XZT4</accession>
<dbReference type="WormBase" id="Bm10733">
    <property type="protein sequence ID" value="BM42500"/>
    <property type="gene ID" value="WBGene00230994"/>
</dbReference>
<organism evidence="2">
    <name type="scientific">Brugia malayi</name>
    <name type="common">Filarial nematode worm</name>
    <dbReference type="NCBI Taxonomy" id="6279"/>
    <lineage>
        <taxon>Eukaryota</taxon>
        <taxon>Metazoa</taxon>
        <taxon>Ecdysozoa</taxon>
        <taxon>Nematoda</taxon>
        <taxon>Chromadorea</taxon>
        <taxon>Rhabditida</taxon>
        <taxon>Spirurina</taxon>
        <taxon>Spiruromorpha</taxon>
        <taxon>Filarioidea</taxon>
        <taxon>Onchocercidae</taxon>
        <taxon>Brugia</taxon>
    </lineage>
</organism>
<feature type="region of interest" description="Disordered" evidence="1">
    <location>
        <begin position="197"/>
        <end position="230"/>
    </location>
</feature>
<dbReference type="AlphaFoldDB" id="A0A0J9XZT4"/>
<evidence type="ECO:0000313" key="2">
    <source>
        <dbReference type="EMBL" id="CDP99350.1"/>
    </source>
</evidence>